<proteinExistence type="predicted"/>
<dbReference type="OrthoDB" id="514070at2759"/>
<evidence type="ECO:0000313" key="1">
    <source>
        <dbReference type="EMBL" id="EPQ64500.1"/>
    </source>
</evidence>
<dbReference type="Proteomes" id="UP000053110">
    <property type="component" value="Unassembled WGS sequence"/>
</dbReference>
<accession>A0A656KJW0</accession>
<dbReference type="EMBL" id="KE375058">
    <property type="protein sequence ID" value="EPQ64500.1"/>
    <property type="molecule type" value="Genomic_DNA"/>
</dbReference>
<protein>
    <submittedName>
        <fullName evidence="1">Uncharacterized protein</fullName>
    </submittedName>
</protein>
<evidence type="ECO:0000313" key="2">
    <source>
        <dbReference type="Proteomes" id="UP000053110"/>
    </source>
</evidence>
<gene>
    <name evidence="1" type="ORF">BGT96224_3429</name>
</gene>
<dbReference type="AlphaFoldDB" id="A0A656KJW0"/>
<name>A0A656KJW0_BLUGR</name>
<sequence>MARVEVLQTVNLRSIFDIASSDTTTLGSVLGVEKVARSLLAACKVFIKERELVAGEHRRPATQSFISAKRPRYLYELPSALNSSGTGKLTTDAD</sequence>
<organism evidence="1 2">
    <name type="scientific">Blumeria graminis f. sp. tritici 96224</name>
    <dbReference type="NCBI Taxonomy" id="1268274"/>
    <lineage>
        <taxon>Eukaryota</taxon>
        <taxon>Fungi</taxon>
        <taxon>Dikarya</taxon>
        <taxon>Ascomycota</taxon>
        <taxon>Pezizomycotina</taxon>
        <taxon>Leotiomycetes</taxon>
        <taxon>Erysiphales</taxon>
        <taxon>Erysiphaceae</taxon>
        <taxon>Blumeria</taxon>
    </lineage>
</organism>
<reference evidence="2" key="1">
    <citation type="journal article" date="2013" name="Nat. Genet.">
        <title>The wheat powdery mildew genome shows the unique evolution of an obligate biotroph.</title>
        <authorList>
            <person name="Wicker T."/>
            <person name="Oberhaensli S."/>
            <person name="Parlange F."/>
            <person name="Buchmann J.P."/>
            <person name="Shatalina M."/>
            <person name="Roffler S."/>
            <person name="Ben-David R."/>
            <person name="Dolezel J."/>
            <person name="Simkova H."/>
            <person name="Schulze-Lefert P."/>
            <person name="Spanu P.D."/>
            <person name="Bruggmann R."/>
            <person name="Amselem J."/>
            <person name="Quesneville H."/>
            <person name="Ver Loren van Themaat E."/>
            <person name="Paape T."/>
            <person name="Shimizu K.K."/>
            <person name="Keller B."/>
        </authorList>
    </citation>
    <scope>NUCLEOTIDE SEQUENCE [LARGE SCALE GENOMIC DNA]</scope>
    <source>
        <strain evidence="2">96224</strain>
    </source>
</reference>